<sequence length="107" mass="11458">MAGMAVATPAAFAEGCSTDHYGNRTCTAEPSSGGTVSLHHYAYGNKMQGKDSLNRLVHLDRYRRDGSGWDGPIGMRNGSTDSFDRAGTAWRACVNVGGGRYHCTVWA</sequence>
<keyword evidence="2" id="KW-1185">Reference proteome</keyword>
<reference evidence="2" key="1">
    <citation type="journal article" date="2019" name="Int. J. Syst. Evol. Microbiol.">
        <title>The Global Catalogue of Microorganisms (GCM) 10K type strain sequencing project: providing services to taxonomists for standard genome sequencing and annotation.</title>
        <authorList>
            <consortium name="The Broad Institute Genomics Platform"/>
            <consortium name="The Broad Institute Genome Sequencing Center for Infectious Disease"/>
            <person name="Wu L."/>
            <person name="Ma J."/>
        </authorList>
    </citation>
    <scope>NUCLEOTIDE SEQUENCE [LARGE SCALE GENOMIC DNA]</scope>
    <source>
        <strain evidence="2">JCM 17342</strain>
    </source>
</reference>
<evidence type="ECO:0000313" key="2">
    <source>
        <dbReference type="Proteomes" id="UP001501747"/>
    </source>
</evidence>
<protein>
    <submittedName>
        <fullName evidence="1">Uncharacterized protein</fullName>
    </submittedName>
</protein>
<comment type="caution">
    <text evidence="1">The sequence shown here is derived from an EMBL/GenBank/DDBJ whole genome shotgun (WGS) entry which is preliminary data.</text>
</comment>
<accession>A0ABP7SFE1</accession>
<gene>
    <name evidence="1" type="ORF">GCM10022247_36380</name>
</gene>
<dbReference type="EMBL" id="BAABAL010000012">
    <property type="protein sequence ID" value="GAA4010854.1"/>
    <property type="molecule type" value="Genomic_DNA"/>
</dbReference>
<proteinExistence type="predicted"/>
<dbReference type="Proteomes" id="UP001501747">
    <property type="component" value="Unassembled WGS sequence"/>
</dbReference>
<organism evidence="1 2">
    <name type="scientific">Allokutzneria multivorans</name>
    <dbReference type="NCBI Taxonomy" id="1142134"/>
    <lineage>
        <taxon>Bacteria</taxon>
        <taxon>Bacillati</taxon>
        <taxon>Actinomycetota</taxon>
        <taxon>Actinomycetes</taxon>
        <taxon>Pseudonocardiales</taxon>
        <taxon>Pseudonocardiaceae</taxon>
        <taxon>Allokutzneria</taxon>
    </lineage>
</organism>
<evidence type="ECO:0000313" key="1">
    <source>
        <dbReference type="EMBL" id="GAA4010854.1"/>
    </source>
</evidence>
<name>A0ABP7SFE1_9PSEU</name>